<accession>A0A7Y9IPP0</accession>
<dbReference type="Pfam" id="PF00892">
    <property type="entry name" value="EamA"/>
    <property type="match status" value="2"/>
</dbReference>
<organism evidence="8 9">
    <name type="scientific">Pigmentiphaga litoralis</name>
    <dbReference type="NCBI Taxonomy" id="516702"/>
    <lineage>
        <taxon>Bacteria</taxon>
        <taxon>Pseudomonadati</taxon>
        <taxon>Pseudomonadota</taxon>
        <taxon>Betaproteobacteria</taxon>
        <taxon>Burkholderiales</taxon>
        <taxon>Alcaligenaceae</taxon>
        <taxon>Pigmentiphaga</taxon>
    </lineage>
</organism>
<comment type="subcellular location">
    <subcellularLocation>
        <location evidence="1">Membrane</location>
        <topology evidence="1">Multi-pass membrane protein</topology>
    </subcellularLocation>
</comment>
<feature type="transmembrane region" description="Helical" evidence="6">
    <location>
        <begin position="192"/>
        <end position="213"/>
    </location>
</feature>
<dbReference type="EMBL" id="JACBYR010000001">
    <property type="protein sequence ID" value="NYE80765.1"/>
    <property type="molecule type" value="Genomic_DNA"/>
</dbReference>
<dbReference type="AlphaFoldDB" id="A0A7Y9IPP0"/>
<dbReference type="PANTHER" id="PTHR32322:SF2">
    <property type="entry name" value="EAMA DOMAIN-CONTAINING PROTEIN"/>
    <property type="match status" value="1"/>
</dbReference>
<evidence type="ECO:0000313" key="9">
    <source>
        <dbReference type="Proteomes" id="UP000542125"/>
    </source>
</evidence>
<dbReference type="PANTHER" id="PTHR32322">
    <property type="entry name" value="INNER MEMBRANE TRANSPORTER"/>
    <property type="match status" value="1"/>
</dbReference>
<evidence type="ECO:0000259" key="7">
    <source>
        <dbReference type="Pfam" id="PF00892"/>
    </source>
</evidence>
<protein>
    <submittedName>
        <fullName evidence="8">Drug/metabolite transporter (DMT)-like permease</fullName>
    </submittedName>
</protein>
<evidence type="ECO:0000256" key="1">
    <source>
        <dbReference type="ARBA" id="ARBA00004141"/>
    </source>
</evidence>
<dbReference type="InterPro" id="IPR037185">
    <property type="entry name" value="EmrE-like"/>
</dbReference>
<keyword evidence="3 6" id="KW-0812">Transmembrane</keyword>
<feature type="transmembrane region" description="Helical" evidence="6">
    <location>
        <begin position="103"/>
        <end position="126"/>
    </location>
</feature>
<feature type="transmembrane region" description="Helical" evidence="6">
    <location>
        <begin position="254"/>
        <end position="275"/>
    </location>
</feature>
<evidence type="ECO:0000313" key="8">
    <source>
        <dbReference type="EMBL" id="NYE80765.1"/>
    </source>
</evidence>
<dbReference type="SUPFAM" id="SSF103481">
    <property type="entry name" value="Multidrug resistance efflux transporter EmrE"/>
    <property type="match status" value="2"/>
</dbReference>
<sequence>MSISHPAAPRRTSSWLPLAILLLVGVLLGLNASLVKLGIAAGWPPLSFLFWGVLGGGVLLLGAALAMGERPGTRPQDFVYYLIAALVSMALPNALSYSAVPHVGAGFVSLCMAFPPLLTYVFALGLRMETLRVVRGVGIVLGLIGALMLTLGKAGQGPVEPLWMAAAMVGPVFLAIGNIYRTKWWPKGASAMSLAPGMLLGGALLVLPCAILTGSPVLDLPWNGAGVGIVITQMVTFATTYALYFVLQKIAGPVYMSQIGSIGAVSGAAIAVFALGERANVLLVLAAVVVLAGVVLVSRKPA</sequence>
<evidence type="ECO:0000256" key="3">
    <source>
        <dbReference type="ARBA" id="ARBA00022692"/>
    </source>
</evidence>
<evidence type="ECO:0000256" key="2">
    <source>
        <dbReference type="ARBA" id="ARBA00007362"/>
    </source>
</evidence>
<feature type="transmembrane region" description="Helical" evidence="6">
    <location>
        <begin position="78"/>
        <end position="97"/>
    </location>
</feature>
<comment type="caution">
    <text evidence="8">The sequence shown here is derived from an EMBL/GenBank/DDBJ whole genome shotgun (WGS) entry which is preliminary data.</text>
</comment>
<feature type="transmembrane region" description="Helical" evidence="6">
    <location>
        <begin position="225"/>
        <end position="247"/>
    </location>
</feature>
<evidence type="ECO:0000256" key="6">
    <source>
        <dbReference type="SAM" id="Phobius"/>
    </source>
</evidence>
<keyword evidence="9" id="KW-1185">Reference proteome</keyword>
<feature type="domain" description="EamA" evidence="7">
    <location>
        <begin position="163"/>
        <end position="298"/>
    </location>
</feature>
<feature type="transmembrane region" description="Helical" evidence="6">
    <location>
        <begin position="162"/>
        <end position="180"/>
    </location>
</feature>
<comment type="similarity">
    <text evidence="2">Belongs to the EamA transporter family.</text>
</comment>
<keyword evidence="5 6" id="KW-0472">Membrane</keyword>
<evidence type="ECO:0000256" key="4">
    <source>
        <dbReference type="ARBA" id="ARBA00022989"/>
    </source>
</evidence>
<name>A0A7Y9IPP0_9BURK</name>
<evidence type="ECO:0000256" key="5">
    <source>
        <dbReference type="ARBA" id="ARBA00023136"/>
    </source>
</evidence>
<dbReference type="InterPro" id="IPR000620">
    <property type="entry name" value="EamA_dom"/>
</dbReference>
<feature type="domain" description="EamA" evidence="7">
    <location>
        <begin position="19"/>
        <end position="150"/>
    </location>
</feature>
<feature type="transmembrane region" description="Helical" evidence="6">
    <location>
        <begin position="48"/>
        <end position="66"/>
    </location>
</feature>
<feature type="transmembrane region" description="Helical" evidence="6">
    <location>
        <begin position="133"/>
        <end position="150"/>
    </location>
</feature>
<feature type="transmembrane region" description="Helical" evidence="6">
    <location>
        <begin position="281"/>
        <end position="298"/>
    </location>
</feature>
<keyword evidence="4 6" id="KW-1133">Transmembrane helix</keyword>
<dbReference type="RefSeq" id="WP_179582192.1">
    <property type="nucleotide sequence ID" value="NZ_JACBYR010000001.1"/>
</dbReference>
<dbReference type="InterPro" id="IPR050638">
    <property type="entry name" value="AA-Vitamin_Transporters"/>
</dbReference>
<dbReference type="Proteomes" id="UP000542125">
    <property type="component" value="Unassembled WGS sequence"/>
</dbReference>
<reference evidence="8 9" key="1">
    <citation type="submission" date="2020-07" db="EMBL/GenBank/DDBJ databases">
        <title>Genomic Encyclopedia of Type Strains, Phase IV (KMG-V): Genome sequencing to study the core and pangenomes of soil and plant-associated prokaryotes.</title>
        <authorList>
            <person name="Whitman W."/>
        </authorList>
    </citation>
    <scope>NUCLEOTIDE SEQUENCE [LARGE SCALE GENOMIC DNA]</scope>
    <source>
        <strain evidence="8 9">SAS40</strain>
    </source>
</reference>
<dbReference type="GO" id="GO:0016020">
    <property type="term" value="C:membrane"/>
    <property type="evidence" value="ECO:0007669"/>
    <property type="project" value="UniProtKB-SubCell"/>
</dbReference>
<proteinExistence type="inferred from homology"/>
<gene>
    <name evidence="8" type="ORF">FHW18_000036</name>
</gene>